<reference evidence="3 4" key="1">
    <citation type="submission" date="2020-08" db="EMBL/GenBank/DDBJ databases">
        <title>Genomic Encyclopedia of Type Strains, Phase IV (KMG-IV): sequencing the most valuable type-strain genomes for metagenomic binning, comparative biology and taxonomic classification.</title>
        <authorList>
            <person name="Goeker M."/>
        </authorList>
    </citation>
    <scope>NUCLEOTIDE SEQUENCE [LARGE SCALE GENOMIC DNA]</scope>
    <source>
        <strain evidence="3 4">DSM 25966</strain>
    </source>
</reference>
<organism evidence="3 4">
    <name type="scientific">Kaistia hirudinis</name>
    <dbReference type="NCBI Taxonomy" id="1293440"/>
    <lineage>
        <taxon>Bacteria</taxon>
        <taxon>Pseudomonadati</taxon>
        <taxon>Pseudomonadota</taxon>
        <taxon>Alphaproteobacteria</taxon>
        <taxon>Hyphomicrobiales</taxon>
        <taxon>Kaistiaceae</taxon>
        <taxon>Kaistia</taxon>
    </lineage>
</organism>
<protein>
    <recommendedName>
        <fullName evidence="5">DUF1009 domain-containing protein</fullName>
    </recommendedName>
</protein>
<dbReference type="AlphaFoldDB" id="A0A840AIW2"/>
<sequence length="283" mass="30539">MPAAADATPLALVCGGGSFPMAVADSALRDGRPVVLFAIRGFADPDSVQRYDHEWIHLGAVEKLISLLRRRGCHDIVIVGNVLRPHWWQIRLDLMTIRLLPRILAAMRGGDDHMLSRLAEFVEEQGFALMGAHEVAPDLLVPAGVLGSVQPRPADLEDARIGLDVVRTLGPFDVGQGVVVARRHVQAVEAAEGTDWMLERCALLRQRGRVKLPDRAGVLVKAPKPGQDRRVDLPSIGRLTVEMAAKAGLAGIAVEPGGVMAVGMAEMVREADRLGLFIYGIAE</sequence>
<dbReference type="RefSeq" id="WP_343067929.1">
    <property type="nucleotide sequence ID" value="NZ_JACIDS010000001.1"/>
</dbReference>
<dbReference type="EMBL" id="JACIDS010000001">
    <property type="protein sequence ID" value="MBB3929044.1"/>
    <property type="molecule type" value="Genomic_DNA"/>
</dbReference>
<dbReference type="InterPro" id="IPR053174">
    <property type="entry name" value="LpxI"/>
</dbReference>
<dbReference type="PANTHER" id="PTHR39962:SF1">
    <property type="entry name" value="LPXI FAMILY PROTEIN"/>
    <property type="match status" value="1"/>
</dbReference>
<dbReference type="Gene3D" id="3.40.140.80">
    <property type="match status" value="1"/>
</dbReference>
<evidence type="ECO:0008006" key="5">
    <source>
        <dbReference type="Google" id="ProtNLM"/>
    </source>
</evidence>
<gene>
    <name evidence="3" type="ORF">GGR25_000063</name>
</gene>
<evidence type="ECO:0000259" key="1">
    <source>
        <dbReference type="Pfam" id="PF06230"/>
    </source>
</evidence>
<feature type="domain" description="LpxI N-terminal" evidence="2">
    <location>
        <begin position="10"/>
        <end position="139"/>
    </location>
</feature>
<feature type="domain" description="LpxI C-terminal" evidence="1">
    <location>
        <begin position="142"/>
        <end position="279"/>
    </location>
</feature>
<dbReference type="Pfam" id="PF06230">
    <property type="entry name" value="LpxI_C"/>
    <property type="match status" value="1"/>
</dbReference>
<dbReference type="InterPro" id="IPR010415">
    <property type="entry name" value="LpxI_C"/>
</dbReference>
<proteinExistence type="predicted"/>
<evidence type="ECO:0000313" key="4">
    <source>
        <dbReference type="Proteomes" id="UP000553963"/>
    </source>
</evidence>
<dbReference type="Pfam" id="PF17930">
    <property type="entry name" value="LpxI_N"/>
    <property type="match status" value="1"/>
</dbReference>
<evidence type="ECO:0000259" key="2">
    <source>
        <dbReference type="Pfam" id="PF17930"/>
    </source>
</evidence>
<dbReference type="InterPro" id="IPR041255">
    <property type="entry name" value="LpxI_N"/>
</dbReference>
<evidence type="ECO:0000313" key="3">
    <source>
        <dbReference type="EMBL" id="MBB3929044.1"/>
    </source>
</evidence>
<dbReference type="InterPro" id="IPR043167">
    <property type="entry name" value="LpxI_C_sf"/>
</dbReference>
<dbReference type="Gene3D" id="3.40.50.20">
    <property type="match status" value="1"/>
</dbReference>
<accession>A0A840AIW2</accession>
<comment type="caution">
    <text evidence="3">The sequence shown here is derived from an EMBL/GenBank/DDBJ whole genome shotgun (WGS) entry which is preliminary data.</text>
</comment>
<keyword evidence="4" id="KW-1185">Reference proteome</keyword>
<name>A0A840AIW2_9HYPH</name>
<dbReference type="Proteomes" id="UP000553963">
    <property type="component" value="Unassembled WGS sequence"/>
</dbReference>
<dbReference type="PANTHER" id="PTHR39962">
    <property type="entry name" value="BLL4848 PROTEIN"/>
    <property type="match status" value="1"/>
</dbReference>